<accession>A0A386H2Q3</accession>
<evidence type="ECO:0000313" key="1">
    <source>
        <dbReference type="EMBL" id="AYD39982.1"/>
    </source>
</evidence>
<evidence type="ECO:0008006" key="3">
    <source>
        <dbReference type="Google" id="ProtNLM"/>
    </source>
</evidence>
<gene>
    <name evidence="1" type="ORF">D4Z93_05415</name>
</gene>
<dbReference type="SUPFAM" id="SSF158682">
    <property type="entry name" value="TerB-like"/>
    <property type="match status" value="1"/>
</dbReference>
<organism evidence="1 2">
    <name type="scientific">Clostridium fermenticellae</name>
    <dbReference type="NCBI Taxonomy" id="2068654"/>
    <lineage>
        <taxon>Bacteria</taxon>
        <taxon>Bacillati</taxon>
        <taxon>Bacillota</taxon>
        <taxon>Clostridia</taxon>
        <taxon>Eubacteriales</taxon>
        <taxon>Clostridiaceae</taxon>
        <taxon>Clostridium</taxon>
    </lineage>
</organism>
<sequence>MFLNELNKKESIAFVNLVELLAKSDNLFAKKEKNLICDYIEELSLNKDEIPHMSFDKIIEQLKDSTSRIKNIIYLELIGLALIDGSFDEEEIKFLNAIAGQFKFTREDQQKFIDFFKILKDKYDSTFLDADSKINSLKELAESIL</sequence>
<reference evidence="1 2" key="1">
    <citation type="journal article" date="2019" name="Int. J. Syst. Evol. Microbiol.">
        <title>Clostridium fermenticellae sp. nov., isolated from the mud in a fermentation cellar for the production of the Chinese liquor, baijiu.</title>
        <authorList>
            <person name="Xu P.X."/>
            <person name="Chai L.J."/>
            <person name="Qiu T."/>
            <person name="Zhang X.J."/>
            <person name="Lu Z.M."/>
            <person name="Xiao C."/>
            <person name="Wang S.T."/>
            <person name="Shen C.H."/>
            <person name="Shi J.S."/>
            <person name="Xu Z.H."/>
        </authorList>
    </citation>
    <scope>NUCLEOTIDE SEQUENCE [LARGE SCALE GENOMIC DNA]</scope>
    <source>
        <strain evidence="1 2">JN500901</strain>
    </source>
</reference>
<proteinExistence type="predicted"/>
<dbReference type="AlphaFoldDB" id="A0A386H2Q3"/>
<dbReference type="RefSeq" id="WP_119971061.1">
    <property type="nucleotide sequence ID" value="NZ_CP032416.1"/>
</dbReference>
<name>A0A386H2Q3_9CLOT</name>
<protein>
    <recommendedName>
        <fullName evidence="3">TerB family tellurite resistance protein</fullName>
    </recommendedName>
</protein>
<dbReference type="KEGG" id="cfer:D4Z93_05415"/>
<dbReference type="Gene3D" id="1.10.3680.10">
    <property type="entry name" value="TerB-like"/>
    <property type="match status" value="1"/>
</dbReference>
<dbReference type="EMBL" id="CP032416">
    <property type="protein sequence ID" value="AYD39982.1"/>
    <property type="molecule type" value="Genomic_DNA"/>
</dbReference>
<dbReference type="Proteomes" id="UP000266301">
    <property type="component" value="Chromosome"/>
</dbReference>
<evidence type="ECO:0000313" key="2">
    <source>
        <dbReference type="Proteomes" id="UP000266301"/>
    </source>
</evidence>
<dbReference type="InterPro" id="IPR029024">
    <property type="entry name" value="TerB-like"/>
</dbReference>
<keyword evidence="2" id="KW-1185">Reference proteome</keyword>
<dbReference type="OrthoDB" id="1934251at2"/>
<dbReference type="CDD" id="cd07177">
    <property type="entry name" value="terB_like"/>
    <property type="match status" value="1"/>
</dbReference>